<name>A0A6C0JWE9_9ZZZZ</name>
<dbReference type="EMBL" id="MN740750">
    <property type="protein sequence ID" value="QHU10092.1"/>
    <property type="molecule type" value="Genomic_DNA"/>
</dbReference>
<accession>A0A6C0JWE9</accession>
<protein>
    <submittedName>
        <fullName evidence="1">Uncharacterized protein</fullName>
    </submittedName>
</protein>
<evidence type="ECO:0000313" key="1">
    <source>
        <dbReference type="EMBL" id="QHU10092.1"/>
    </source>
</evidence>
<sequence>MRIKVLVPTISYTPVLEYYNSHKDADEEPLQVLDRAEGGFKIDIPERDIPERNGYYMDSNYTIQQLRWENGFLKSMGYIGFSEKQTLLLYHSIANAIGENNVLLI</sequence>
<reference evidence="1" key="1">
    <citation type="journal article" date="2020" name="Nature">
        <title>Giant virus diversity and host interactions through global metagenomics.</title>
        <authorList>
            <person name="Schulz F."/>
            <person name="Roux S."/>
            <person name="Paez-Espino D."/>
            <person name="Jungbluth S."/>
            <person name="Walsh D.A."/>
            <person name="Denef V.J."/>
            <person name="McMahon K.D."/>
            <person name="Konstantinidis K.T."/>
            <person name="Eloe-Fadrosh E.A."/>
            <person name="Kyrpides N.C."/>
            <person name="Woyke T."/>
        </authorList>
    </citation>
    <scope>NUCLEOTIDE SEQUENCE</scope>
    <source>
        <strain evidence="1">GVMAG-S-1101164-67</strain>
    </source>
</reference>
<proteinExistence type="predicted"/>
<organism evidence="1">
    <name type="scientific">viral metagenome</name>
    <dbReference type="NCBI Taxonomy" id="1070528"/>
    <lineage>
        <taxon>unclassified sequences</taxon>
        <taxon>metagenomes</taxon>
        <taxon>organismal metagenomes</taxon>
    </lineage>
</organism>
<dbReference type="AlphaFoldDB" id="A0A6C0JWE9"/>